<dbReference type="EMBL" id="MFFT01000005">
    <property type="protein sequence ID" value="OGF23551.1"/>
    <property type="molecule type" value="Genomic_DNA"/>
</dbReference>
<dbReference type="AlphaFoldDB" id="A0A1F5SBD8"/>
<organism evidence="2 3">
    <name type="scientific">Candidatus Falkowbacteria bacterium RIFCSPHIGHO2_02_FULL_42_9</name>
    <dbReference type="NCBI Taxonomy" id="1797986"/>
    <lineage>
        <taxon>Bacteria</taxon>
        <taxon>Candidatus Falkowiibacteriota</taxon>
    </lineage>
</organism>
<dbReference type="Gene3D" id="2.60.40.10">
    <property type="entry name" value="Immunoglobulins"/>
    <property type="match status" value="1"/>
</dbReference>
<accession>A0A1F5SBD8</accession>
<dbReference type="Proteomes" id="UP000176877">
    <property type="component" value="Unassembled WGS sequence"/>
</dbReference>
<dbReference type="PROSITE" id="PS50853">
    <property type="entry name" value="FN3"/>
    <property type="match status" value="1"/>
</dbReference>
<dbReference type="Pfam" id="PF00041">
    <property type="entry name" value="fn3"/>
    <property type="match status" value="1"/>
</dbReference>
<proteinExistence type="predicted"/>
<evidence type="ECO:0000313" key="3">
    <source>
        <dbReference type="Proteomes" id="UP000176877"/>
    </source>
</evidence>
<dbReference type="InterPro" id="IPR036116">
    <property type="entry name" value="FN3_sf"/>
</dbReference>
<name>A0A1F5SBD8_9BACT</name>
<dbReference type="SUPFAM" id="SSF49265">
    <property type="entry name" value="Fibronectin type III"/>
    <property type="match status" value="1"/>
</dbReference>
<dbReference type="InterPro" id="IPR003961">
    <property type="entry name" value="FN3_dom"/>
</dbReference>
<evidence type="ECO:0000313" key="2">
    <source>
        <dbReference type="EMBL" id="OGF23551.1"/>
    </source>
</evidence>
<sequence length="412" mass="44457">MIGILFAALLPAPAVTLEWDPSPDSWVSGYAIHYGTASGVYTVRVDVGNVTTCTITNLTPATTYYFVATAYTADGLESLPSNEVAYTVPYASLDGSFDGSDGGEVVINSASGIITAEVPTLRVDPESVYWSKGGLSVTAGQVITLWADMRYQGGDGGDGLVSIYLVDEATGIWLAPERVRSIATNAVYYQTDLIVRSSSDSARLYVCCGILPGSYEFSCLSTTVTTPSIASVSSLYLKQLLPRQVAGLNSAEWTWSPAAGSQGYIVRTATIREEIEKGAAGILFKQESLPANQFTYRLDIPSTLYGGVYLAVSSLNSGGYESVPWITWYLPGDIFNTADEAIPPLCYQGMVDANDVNYAYTGYTSLRRVPALTPGWPAGREERTDIDSNGYAGRVSDYSFIRSQYLNSRRMR</sequence>
<gene>
    <name evidence="2" type="ORF">A3D45_01900</name>
</gene>
<protein>
    <recommendedName>
        <fullName evidence="1">Fibronectin type-III domain-containing protein</fullName>
    </recommendedName>
</protein>
<feature type="domain" description="Fibronectin type-III" evidence="1">
    <location>
        <begin position="1"/>
        <end position="91"/>
    </location>
</feature>
<reference evidence="2 3" key="1">
    <citation type="journal article" date="2016" name="Nat. Commun.">
        <title>Thousands of microbial genomes shed light on interconnected biogeochemical processes in an aquifer system.</title>
        <authorList>
            <person name="Anantharaman K."/>
            <person name="Brown C.T."/>
            <person name="Hug L.A."/>
            <person name="Sharon I."/>
            <person name="Castelle C.J."/>
            <person name="Probst A.J."/>
            <person name="Thomas B.C."/>
            <person name="Singh A."/>
            <person name="Wilkins M.J."/>
            <person name="Karaoz U."/>
            <person name="Brodie E.L."/>
            <person name="Williams K.H."/>
            <person name="Hubbard S.S."/>
            <person name="Banfield J.F."/>
        </authorList>
    </citation>
    <scope>NUCLEOTIDE SEQUENCE [LARGE SCALE GENOMIC DNA]</scope>
</reference>
<evidence type="ECO:0000259" key="1">
    <source>
        <dbReference type="PROSITE" id="PS50853"/>
    </source>
</evidence>
<dbReference type="InterPro" id="IPR013783">
    <property type="entry name" value="Ig-like_fold"/>
</dbReference>
<comment type="caution">
    <text evidence="2">The sequence shown here is derived from an EMBL/GenBank/DDBJ whole genome shotgun (WGS) entry which is preliminary data.</text>
</comment>
<dbReference type="CDD" id="cd00063">
    <property type="entry name" value="FN3"/>
    <property type="match status" value="1"/>
</dbReference>